<dbReference type="EMBL" id="CM004389">
    <property type="protein sequence ID" value="OAY53636.1"/>
    <property type="molecule type" value="Genomic_DNA"/>
</dbReference>
<evidence type="ECO:0000313" key="2">
    <source>
        <dbReference type="EMBL" id="OAY53636.1"/>
    </source>
</evidence>
<dbReference type="PANTHER" id="PTHR47076">
    <property type="entry name" value="NHL DOMAIN PROTEIN"/>
    <property type="match status" value="1"/>
</dbReference>
<feature type="region of interest" description="Disordered" evidence="1">
    <location>
        <begin position="1"/>
        <end position="33"/>
    </location>
</feature>
<dbReference type="STRING" id="3983.A0A2C9W3K4"/>
<dbReference type="AlphaFoldDB" id="A0A2C9W3K4"/>
<reference evidence="3" key="1">
    <citation type="journal article" date="2016" name="Nat. Biotechnol.">
        <title>Sequencing wild and cultivated cassava and related species reveals extensive interspecific hybridization and genetic diversity.</title>
        <authorList>
            <person name="Bredeson J.V."/>
            <person name="Lyons J.B."/>
            <person name="Prochnik S.E."/>
            <person name="Wu G.A."/>
            <person name="Ha C.M."/>
            <person name="Edsinger-Gonzales E."/>
            <person name="Grimwood J."/>
            <person name="Schmutz J."/>
            <person name="Rabbi I.Y."/>
            <person name="Egesi C."/>
            <person name="Nauluvula P."/>
            <person name="Lebot V."/>
            <person name="Ndunguru J."/>
            <person name="Mkamilo G."/>
            <person name="Bart R.S."/>
            <person name="Setter T.L."/>
            <person name="Gleadow R.M."/>
            <person name="Kulakow P."/>
            <person name="Ferguson M.E."/>
            <person name="Rounsley S."/>
            <person name="Rokhsar D.S."/>
        </authorList>
    </citation>
    <scope>NUCLEOTIDE SEQUENCE [LARGE SCALE GENOMIC DNA]</scope>
    <source>
        <strain evidence="3">cv. AM560-2</strain>
    </source>
</reference>
<comment type="caution">
    <text evidence="2">The sequence shown here is derived from an EMBL/GenBank/DDBJ whole genome shotgun (WGS) entry which is preliminary data.</text>
</comment>
<sequence length="141" mass="16401">MANPQEKPAAPINESSPTAETHYNEDNEEEFTSSGCCCFCWKRNKKGSQRYLLSRQEEIKDVWLVEKARKIKEISEVLAGPRWKNFIRRFSVPGFNKKRKRMQYQYDPQSYALNFDDGFDKETDVAYPDFSARFATPVLGG</sequence>
<dbReference type="OMA" id="IHAKETW"/>
<organism evidence="2 3">
    <name type="scientific">Manihot esculenta</name>
    <name type="common">Cassava</name>
    <name type="synonym">Jatropha manihot</name>
    <dbReference type="NCBI Taxonomy" id="3983"/>
    <lineage>
        <taxon>Eukaryota</taxon>
        <taxon>Viridiplantae</taxon>
        <taxon>Streptophyta</taxon>
        <taxon>Embryophyta</taxon>
        <taxon>Tracheophyta</taxon>
        <taxon>Spermatophyta</taxon>
        <taxon>Magnoliopsida</taxon>
        <taxon>eudicotyledons</taxon>
        <taxon>Gunneridae</taxon>
        <taxon>Pentapetalae</taxon>
        <taxon>rosids</taxon>
        <taxon>fabids</taxon>
        <taxon>Malpighiales</taxon>
        <taxon>Euphorbiaceae</taxon>
        <taxon>Crotonoideae</taxon>
        <taxon>Manihoteae</taxon>
        <taxon>Manihot</taxon>
    </lineage>
</organism>
<dbReference type="Proteomes" id="UP000091857">
    <property type="component" value="Chromosome 3"/>
</dbReference>
<evidence type="ECO:0000256" key="1">
    <source>
        <dbReference type="SAM" id="MobiDB-lite"/>
    </source>
</evidence>
<evidence type="ECO:0000313" key="3">
    <source>
        <dbReference type="Proteomes" id="UP000091857"/>
    </source>
</evidence>
<name>A0A2C9W3K4_MANES</name>
<keyword evidence="3" id="KW-1185">Reference proteome</keyword>
<protein>
    <submittedName>
        <fullName evidence="2">Uncharacterized protein</fullName>
    </submittedName>
</protein>
<gene>
    <name evidence="2" type="ORF">MANES_03G011900v8</name>
</gene>
<dbReference type="Gramene" id="Manes.03G011900.1.v8.1">
    <property type="protein sequence ID" value="Manes.03G011900.1.v8.1.CDS.1"/>
    <property type="gene ID" value="Manes.03G011900.v8.1"/>
</dbReference>
<dbReference type="PANTHER" id="PTHR47076:SF1">
    <property type="entry name" value="NHL DOMAIN PROTEIN"/>
    <property type="match status" value="1"/>
</dbReference>
<accession>A0A2C9W3K4</accession>
<proteinExistence type="predicted"/>
<dbReference type="OrthoDB" id="1934748at2759"/>